<protein>
    <recommendedName>
        <fullName evidence="5">Pentacotripeptide-repeat region of PRORP domain-containing protein</fullName>
    </recommendedName>
</protein>
<dbReference type="eggNOG" id="KOG4197">
    <property type="taxonomic scope" value="Eukaryota"/>
</dbReference>
<proteinExistence type="predicted"/>
<dbReference type="EMBL" id="GL377582">
    <property type="protein sequence ID" value="EFJ27145.1"/>
    <property type="molecule type" value="Genomic_DNA"/>
</dbReference>
<keyword evidence="1" id="KW-0677">Repeat</keyword>
<feature type="repeat" description="PPR" evidence="2">
    <location>
        <begin position="74"/>
        <end position="108"/>
    </location>
</feature>
<dbReference type="PANTHER" id="PTHR47926">
    <property type="entry name" value="PENTATRICOPEPTIDE REPEAT-CONTAINING PROTEIN"/>
    <property type="match status" value="1"/>
</dbReference>
<dbReference type="NCBIfam" id="TIGR00756">
    <property type="entry name" value="PPR"/>
    <property type="match status" value="4"/>
</dbReference>
<sequence>MKLVPIFPDEGAYLAVLRACVGPAALKEGKAIHAAIVRSALEKRPSVAAALINMYAKGHLEKAKFVFERMPERSLVSWNSILTAYLQNGSVDEAKVVFDRMPEKDVVSWNALLAGYAQNGHFGRAKEVFETMPGRRLSSWNAILAASSEEGMLVLAKSVFESMPEWNLVSATAMLTAYAQNKHLDQAKFMFDRMPEKNIVSWTAMVSGYAQNGSLRLAKSLFDEGLGLFARMVADGFDPDEVGVMNILSGCSHAGDVATGHSFFVSMIRDHELKPSKQHYSCVIDLLGRAGYLGDAREVIANMPYAPEARDWSCLLGACRNHKQAVIGASAAMNVLKLNPARSSSYELLAGVVT</sequence>
<dbReference type="InterPro" id="IPR046960">
    <property type="entry name" value="PPR_At4g14850-like_plant"/>
</dbReference>
<dbReference type="Pfam" id="PF01535">
    <property type="entry name" value="PPR"/>
    <property type="match status" value="6"/>
</dbReference>
<dbReference type="AlphaFoldDB" id="D8RJZ9"/>
<dbReference type="InterPro" id="IPR002885">
    <property type="entry name" value="PPR_rpt"/>
</dbReference>
<dbReference type="InParanoid" id="D8RJZ9"/>
<dbReference type="HOGENOM" id="CLU_002706_0_0_1"/>
<dbReference type="Gene3D" id="1.25.40.10">
    <property type="entry name" value="Tetratricopeptide repeat domain"/>
    <property type="match status" value="3"/>
</dbReference>
<evidence type="ECO:0000256" key="2">
    <source>
        <dbReference type="PROSITE-ProRule" id="PRU00708"/>
    </source>
</evidence>
<dbReference type="PROSITE" id="PS51375">
    <property type="entry name" value="PPR"/>
    <property type="match status" value="2"/>
</dbReference>
<keyword evidence="4" id="KW-1185">Reference proteome</keyword>
<name>D8RJZ9_SELML</name>
<dbReference type="OMA" id="QDIFLAN"/>
<dbReference type="Gramene" id="EFJ27145">
    <property type="protein sequence ID" value="EFJ27145"/>
    <property type="gene ID" value="SELMODRAFT_95507"/>
</dbReference>
<dbReference type="FunFam" id="1.25.40.10:FF:000158">
    <property type="entry name" value="pentatricopeptide repeat-containing protein At2g33680"/>
    <property type="match status" value="1"/>
</dbReference>
<gene>
    <name evidence="3" type="ORF">SELMODRAFT_95507</name>
</gene>
<organism evidence="4">
    <name type="scientific">Selaginella moellendorffii</name>
    <name type="common">Spikemoss</name>
    <dbReference type="NCBI Taxonomy" id="88036"/>
    <lineage>
        <taxon>Eukaryota</taxon>
        <taxon>Viridiplantae</taxon>
        <taxon>Streptophyta</taxon>
        <taxon>Embryophyta</taxon>
        <taxon>Tracheophyta</taxon>
        <taxon>Lycopodiopsida</taxon>
        <taxon>Selaginellales</taxon>
        <taxon>Selaginellaceae</taxon>
        <taxon>Selaginella</taxon>
    </lineage>
</organism>
<dbReference type="GO" id="GO:0009451">
    <property type="term" value="P:RNA modification"/>
    <property type="evidence" value="ECO:0007669"/>
    <property type="project" value="InterPro"/>
</dbReference>
<accession>D8RJZ9</accession>
<evidence type="ECO:0000313" key="4">
    <source>
        <dbReference type="Proteomes" id="UP000001514"/>
    </source>
</evidence>
<dbReference type="GO" id="GO:0003723">
    <property type="term" value="F:RNA binding"/>
    <property type="evidence" value="ECO:0007669"/>
    <property type="project" value="InterPro"/>
</dbReference>
<evidence type="ECO:0000256" key="1">
    <source>
        <dbReference type="ARBA" id="ARBA00022737"/>
    </source>
</evidence>
<dbReference type="Proteomes" id="UP000001514">
    <property type="component" value="Unassembled WGS sequence"/>
</dbReference>
<dbReference type="KEGG" id="smo:SELMODRAFT_95507"/>
<evidence type="ECO:0000313" key="3">
    <source>
        <dbReference type="EMBL" id="EFJ27145.1"/>
    </source>
</evidence>
<dbReference type="PANTHER" id="PTHR47926:SF382">
    <property type="entry name" value="PENTACOTRIPEPTIDE-REPEAT REGION OF PRORP DOMAIN-CONTAINING PROTEIN"/>
    <property type="match status" value="1"/>
</dbReference>
<feature type="repeat" description="PPR" evidence="2">
    <location>
        <begin position="167"/>
        <end position="201"/>
    </location>
</feature>
<reference evidence="3 4" key="1">
    <citation type="journal article" date="2011" name="Science">
        <title>The Selaginella genome identifies genetic changes associated with the evolution of vascular plants.</title>
        <authorList>
            <person name="Banks J.A."/>
            <person name="Nishiyama T."/>
            <person name="Hasebe M."/>
            <person name="Bowman J.L."/>
            <person name="Gribskov M."/>
            <person name="dePamphilis C."/>
            <person name="Albert V.A."/>
            <person name="Aono N."/>
            <person name="Aoyama T."/>
            <person name="Ambrose B.A."/>
            <person name="Ashton N.W."/>
            <person name="Axtell M.J."/>
            <person name="Barker E."/>
            <person name="Barker M.S."/>
            <person name="Bennetzen J.L."/>
            <person name="Bonawitz N.D."/>
            <person name="Chapple C."/>
            <person name="Cheng C."/>
            <person name="Correa L.G."/>
            <person name="Dacre M."/>
            <person name="DeBarry J."/>
            <person name="Dreyer I."/>
            <person name="Elias M."/>
            <person name="Engstrom E.M."/>
            <person name="Estelle M."/>
            <person name="Feng L."/>
            <person name="Finet C."/>
            <person name="Floyd S.K."/>
            <person name="Frommer W.B."/>
            <person name="Fujita T."/>
            <person name="Gramzow L."/>
            <person name="Gutensohn M."/>
            <person name="Harholt J."/>
            <person name="Hattori M."/>
            <person name="Heyl A."/>
            <person name="Hirai T."/>
            <person name="Hiwatashi Y."/>
            <person name="Ishikawa M."/>
            <person name="Iwata M."/>
            <person name="Karol K.G."/>
            <person name="Koehler B."/>
            <person name="Kolukisaoglu U."/>
            <person name="Kubo M."/>
            <person name="Kurata T."/>
            <person name="Lalonde S."/>
            <person name="Li K."/>
            <person name="Li Y."/>
            <person name="Litt A."/>
            <person name="Lyons E."/>
            <person name="Manning G."/>
            <person name="Maruyama T."/>
            <person name="Michael T.P."/>
            <person name="Mikami K."/>
            <person name="Miyazaki S."/>
            <person name="Morinaga S."/>
            <person name="Murata T."/>
            <person name="Mueller-Roeber B."/>
            <person name="Nelson D.R."/>
            <person name="Obara M."/>
            <person name="Oguri Y."/>
            <person name="Olmstead R.G."/>
            <person name="Onodera N."/>
            <person name="Petersen B.L."/>
            <person name="Pils B."/>
            <person name="Prigge M."/>
            <person name="Rensing S.A."/>
            <person name="Riano-Pachon D.M."/>
            <person name="Roberts A.W."/>
            <person name="Sato Y."/>
            <person name="Scheller H.V."/>
            <person name="Schulz B."/>
            <person name="Schulz C."/>
            <person name="Shakirov E.V."/>
            <person name="Shibagaki N."/>
            <person name="Shinohara N."/>
            <person name="Shippen D.E."/>
            <person name="Soerensen I."/>
            <person name="Sotooka R."/>
            <person name="Sugimoto N."/>
            <person name="Sugita M."/>
            <person name="Sumikawa N."/>
            <person name="Tanurdzic M."/>
            <person name="Theissen G."/>
            <person name="Ulvskov P."/>
            <person name="Wakazuki S."/>
            <person name="Weng J.K."/>
            <person name="Willats W.W."/>
            <person name="Wipf D."/>
            <person name="Wolf P.G."/>
            <person name="Yang L."/>
            <person name="Zimmer A.D."/>
            <person name="Zhu Q."/>
            <person name="Mitros T."/>
            <person name="Hellsten U."/>
            <person name="Loque D."/>
            <person name="Otillar R."/>
            <person name="Salamov A."/>
            <person name="Schmutz J."/>
            <person name="Shapiro H."/>
            <person name="Lindquist E."/>
            <person name="Lucas S."/>
            <person name="Rokhsar D."/>
            <person name="Grigoriev I.V."/>
        </authorList>
    </citation>
    <scope>NUCLEOTIDE SEQUENCE [LARGE SCALE GENOMIC DNA]</scope>
</reference>
<dbReference type="InterPro" id="IPR011990">
    <property type="entry name" value="TPR-like_helical_dom_sf"/>
</dbReference>
<evidence type="ECO:0008006" key="5">
    <source>
        <dbReference type="Google" id="ProtNLM"/>
    </source>
</evidence>
<dbReference type="GO" id="GO:0048731">
    <property type="term" value="P:system development"/>
    <property type="evidence" value="ECO:0007669"/>
    <property type="project" value="UniProtKB-ARBA"/>
</dbReference>